<evidence type="ECO:0000259" key="2">
    <source>
        <dbReference type="PROSITE" id="PS50405"/>
    </source>
</evidence>
<dbReference type="SFLD" id="SFLDS00019">
    <property type="entry name" value="Glutathione_Transferase_(cytos"/>
    <property type="match status" value="1"/>
</dbReference>
<feature type="domain" description="GST C-terminal" evidence="2">
    <location>
        <begin position="83"/>
        <end position="208"/>
    </location>
</feature>
<dbReference type="OrthoDB" id="414243at2759"/>
<dbReference type="InterPro" id="IPR010987">
    <property type="entry name" value="Glutathione-S-Trfase_C-like"/>
</dbReference>
<dbReference type="PANTHER" id="PTHR11571">
    <property type="entry name" value="GLUTATHIONE S-TRANSFERASE"/>
    <property type="match status" value="1"/>
</dbReference>
<gene>
    <name evidence="3" type="primary">GSTA4_2</name>
    <name evidence="3" type="ORF">FOL47_003800</name>
</gene>
<dbReference type="GO" id="GO:0006749">
    <property type="term" value="P:glutathione metabolic process"/>
    <property type="evidence" value="ECO:0007669"/>
    <property type="project" value="TreeGrafter"/>
</dbReference>
<dbReference type="GO" id="GO:0004364">
    <property type="term" value="F:glutathione transferase activity"/>
    <property type="evidence" value="ECO:0007669"/>
    <property type="project" value="TreeGrafter"/>
</dbReference>
<keyword evidence="3" id="KW-0808">Transferase</keyword>
<dbReference type="AlphaFoldDB" id="A0A7J6M793"/>
<organism evidence="3 4">
    <name type="scientific">Perkinsus chesapeaki</name>
    <name type="common">Clam parasite</name>
    <name type="synonym">Perkinsus andrewsi</name>
    <dbReference type="NCBI Taxonomy" id="330153"/>
    <lineage>
        <taxon>Eukaryota</taxon>
        <taxon>Sar</taxon>
        <taxon>Alveolata</taxon>
        <taxon>Perkinsozoa</taxon>
        <taxon>Perkinsea</taxon>
        <taxon>Perkinsida</taxon>
        <taxon>Perkinsidae</taxon>
        <taxon>Perkinsus</taxon>
    </lineage>
</organism>
<dbReference type="InterPro" id="IPR036249">
    <property type="entry name" value="Thioredoxin-like_sf"/>
</dbReference>
<dbReference type="Pfam" id="PF02798">
    <property type="entry name" value="GST_N"/>
    <property type="match status" value="1"/>
</dbReference>
<dbReference type="InterPro" id="IPR004045">
    <property type="entry name" value="Glutathione_S-Trfase_N"/>
</dbReference>
<accession>A0A7J6M793</accession>
<proteinExistence type="predicted"/>
<protein>
    <submittedName>
        <fullName evidence="3">Glutathione S-transferase A4</fullName>
    </submittedName>
</protein>
<dbReference type="PROSITE" id="PS50404">
    <property type="entry name" value="GST_NTER"/>
    <property type="match status" value="1"/>
</dbReference>
<evidence type="ECO:0000313" key="4">
    <source>
        <dbReference type="Proteomes" id="UP000591131"/>
    </source>
</evidence>
<feature type="domain" description="GST N-terminal" evidence="1">
    <location>
        <begin position="2"/>
        <end position="81"/>
    </location>
</feature>
<dbReference type="InterPro" id="IPR004046">
    <property type="entry name" value="GST_C"/>
</dbReference>
<dbReference type="InterPro" id="IPR036282">
    <property type="entry name" value="Glutathione-S-Trfase_C_sf"/>
</dbReference>
<dbReference type="Gene3D" id="3.40.30.10">
    <property type="entry name" value="Glutaredoxin"/>
    <property type="match status" value="1"/>
</dbReference>
<dbReference type="PROSITE" id="PS50405">
    <property type="entry name" value="GST_CTER"/>
    <property type="match status" value="1"/>
</dbReference>
<dbReference type="Gene3D" id="1.20.1050.10">
    <property type="match status" value="1"/>
</dbReference>
<dbReference type="Proteomes" id="UP000591131">
    <property type="component" value="Unassembled WGS sequence"/>
</dbReference>
<dbReference type="EMBL" id="JAAPAO010000221">
    <property type="protein sequence ID" value="KAF4667010.1"/>
    <property type="molecule type" value="Genomic_DNA"/>
</dbReference>
<dbReference type="Pfam" id="PF14497">
    <property type="entry name" value="GST_C_3"/>
    <property type="match status" value="1"/>
</dbReference>
<dbReference type="SUPFAM" id="SSF52833">
    <property type="entry name" value="Thioredoxin-like"/>
    <property type="match status" value="1"/>
</dbReference>
<name>A0A7J6M793_PERCH</name>
<dbReference type="PANTHER" id="PTHR11571:SF230">
    <property type="entry name" value="GLUTATHIONE TRANSFERASE"/>
    <property type="match status" value="1"/>
</dbReference>
<evidence type="ECO:0000313" key="3">
    <source>
        <dbReference type="EMBL" id="KAF4667010.1"/>
    </source>
</evidence>
<dbReference type="InterPro" id="IPR050213">
    <property type="entry name" value="GST_superfamily"/>
</dbReference>
<reference evidence="3 4" key="1">
    <citation type="submission" date="2020-04" db="EMBL/GenBank/DDBJ databases">
        <title>Perkinsus chesapeaki whole genome sequence.</title>
        <authorList>
            <person name="Bogema D.R."/>
        </authorList>
    </citation>
    <scope>NUCLEOTIDE SEQUENCE [LARGE SCALE GENOMIC DNA]</scope>
    <source>
        <strain evidence="3">ATCC PRA-425</strain>
    </source>
</reference>
<dbReference type="SUPFAM" id="SSF47616">
    <property type="entry name" value="GST C-terminal domain-like"/>
    <property type="match status" value="1"/>
</dbReference>
<evidence type="ECO:0000259" key="1">
    <source>
        <dbReference type="PROSITE" id="PS50404"/>
    </source>
</evidence>
<keyword evidence="4" id="KW-1185">Reference proteome</keyword>
<dbReference type="InterPro" id="IPR040079">
    <property type="entry name" value="Glutathione_S-Trfase"/>
</dbReference>
<sequence length="720" mass="82074">MSSFKLHYFYGRGRGEMVRFALGLAGVDYEDEFIRNRQDMLDLMPRLRYGQVPMLETPEGDCLVQTGAIIRYIARRFNLYGASEGKEERVDEIIEAASDALSPLLDVAMRFKRDESFEGAAQSKGTKCMRWINAWEAQMEDGKFIAGTTKPTVADSCALRVVEEAVDVLGIDKVLNKSPKLSTWRDTMLHLPNIAKFMKSSHRMPSTVDDAVAKKYHDEFLTALSMTLEYHLPAAIEDMLPSLKGDNEVIRRLLEDFGASIPVCWNDSRNIRMNLAAYDLCVFVPSKAAKFNALWRLAAHTVYRLEEGDKVQEYWCVDNPMSFKSDDDKVYIALPLCNPLHRNVVRWFWRSGAAEVIERDILTEQLVINRTGYILAGGGWIAKQGEIIIFIATERGAMLKCERQLGREFIIDLKAEECVMFMGKRATVVEGSVILCALGWDFNKAVVGRCKQTALEVRASVKRQQAGQFDMTNGGFTVIACPRCLRPNGIIVEQRCSSPGRSSSSVTGRKCVLVCVYSEKERASIERLGRELERHGRQYERLLLAPDKYTLERVGPMARYWPNIKEVGTWVRHRHRYRTESSKPREPGSKDLTLPNGRVSRRCFKSERYNVEAFTGIEALELENCDVVVLMEPRWWRPDRPIGDILGQVEQLPTFDASGGFIVFEPRQWQGKWVKDILKEAEHPAQQCYWDSPLRGMLMAFWKVVYGRVGVIDKGDDDAY</sequence>
<comment type="caution">
    <text evidence="3">The sequence shown here is derived from an EMBL/GenBank/DDBJ whole genome shotgun (WGS) entry which is preliminary data.</text>
</comment>